<accession>F0QQF9</accession>
<protein>
    <submittedName>
        <fullName evidence="2">Uncharacterized protein</fullName>
    </submittedName>
</protein>
<keyword evidence="3" id="KW-1185">Reference proteome</keyword>
<dbReference type="HOGENOM" id="CLU_064929_0_0_14"/>
<proteinExistence type="predicted"/>
<evidence type="ECO:0000256" key="1">
    <source>
        <dbReference type="SAM" id="MobiDB-lite"/>
    </source>
</evidence>
<dbReference type="Proteomes" id="UP000007484">
    <property type="component" value="Chromosome"/>
</dbReference>
<organism evidence="2 3">
    <name type="scientific">Mycoplasma suis (strain Illinois)</name>
    <dbReference type="NCBI Taxonomy" id="768700"/>
    <lineage>
        <taxon>Bacteria</taxon>
        <taxon>Bacillati</taxon>
        <taxon>Mycoplasmatota</taxon>
        <taxon>Mollicutes</taxon>
        <taxon>Mycoplasmataceae</taxon>
        <taxon>Mycoplasma</taxon>
    </lineage>
</organism>
<gene>
    <name evidence="2" type="ordered locus">MSU_0185</name>
</gene>
<name>F0QQF9_MYCSL</name>
<evidence type="ECO:0000313" key="2">
    <source>
        <dbReference type="EMBL" id="ADX97729.1"/>
    </source>
</evidence>
<dbReference type="KEGG" id="mss:MSU_0185"/>
<dbReference type="AlphaFoldDB" id="F0QQF9"/>
<feature type="region of interest" description="Disordered" evidence="1">
    <location>
        <begin position="171"/>
        <end position="196"/>
    </location>
</feature>
<reference evidence="2 3" key="1">
    <citation type="journal article" date="2011" name="J. Bacteriol.">
        <title>Complete genome sequences of two hemotropic Mycoplasmas, Mycoplasma haemofelis strain Ohio2 and Mycoplasma suis strain Illinois.</title>
        <authorList>
            <person name="Messick J.B."/>
            <person name="Santos A.P."/>
            <person name="Guimaraes A.M."/>
        </authorList>
    </citation>
    <scope>NUCLEOTIDE SEQUENCE [LARGE SCALE GENOMIC DNA]</scope>
    <source>
        <strain evidence="2 3">Illinois</strain>
    </source>
</reference>
<dbReference type="STRING" id="768700.MSU_0185"/>
<sequence>MQLKVMSYLLAPIVLGASSLPFLISSTGNSNNNISSLFSNLFVNRGGGHNTRNLEFEKRSKRYLTNSMGYSKSSQLELKNLSSSHQNDNIEVLFSGGEQNLNFFDESEISGISNSDSTIGTMFKELSKNQKTKKIETESSSSLEEVKKILVEHSENFENIRKNIEKWEKKNKEISSESTLSRGRRQVPEEEISPPSPKERKALFCFYKKFSELSQKQKGFSSQLKNVEKGINSEDPKFQPLTSENNVLKALEEIGWKEDGDMPHFGEYLRGEKKGAQLDDPISWLLDGEFLSKIRGQAVLWKNKTEDFLRGQEEQWRKGWSWRRPDPATLASSLKIFQGQTGNIEKEALLLIAAKLTGEMLKASGEK</sequence>
<evidence type="ECO:0000313" key="3">
    <source>
        <dbReference type="Proteomes" id="UP000007484"/>
    </source>
</evidence>
<dbReference type="EMBL" id="CP002525">
    <property type="protein sequence ID" value="ADX97729.1"/>
    <property type="molecule type" value="Genomic_DNA"/>
</dbReference>